<dbReference type="RefSeq" id="XP_023625519.1">
    <property type="nucleotide sequence ID" value="XM_023769751.1"/>
</dbReference>
<evidence type="ECO:0000313" key="3">
    <source>
        <dbReference type="Proteomes" id="UP000225277"/>
    </source>
</evidence>
<organism evidence="2 3">
    <name type="scientific">Ramularia collo-cygni</name>
    <dbReference type="NCBI Taxonomy" id="112498"/>
    <lineage>
        <taxon>Eukaryota</taxon>
        <taxon>Fungi</taxon>
        <taxon>Dikarya</taxon>
        <taxon>Ascomycota</taxon>
        <taxon>Pezizomycotina</taxon>
        <taxon>Dothideomycetes</taxon>
        <taxon>Dothideomycetidae</taxon>
        <taxon>Mycosphaerellales</taxon>
        <taxon>Mycosphaerellaceae</taxon>
        <taxon>Ramularia</taxon>
    </lineage>
</organism>
<evidence type="ECO:0000313" key="2">
    <source>
        <dbReference type="EMBL" id="CZT18629.1"/>
    </source>
</evidence>
<feature type="region of interest" description="Disordered" evidence="1">
    <location>
        <begin position="39"/>
        <end position="60"/>
    </location>
</feature>
<dbReference type="Proteomes" id="UP000225277">
    <property type="component" value="Unassembled WGS sequence"/>
</dbReference>
<dbReference type="EMBL" id="FJUY01000006">
    <property type="protein sequence ID" value="CZT18629.1"/>
    <property type="molecule type" value="Genomic_DNA"/>
</dbReference>
<dbReference type="GeneID" id="35599647"/>
<feature type="compositionally biased region" description="Polar residues" evidence="1">
    <location>
        <begin position="41"/>
        <end position="55"/>
    </location>
</feature>
<accession>A0A2D3VAQ7</accession>
<dbReference type="AlphaFoldDB" id="A0A2D3VAQ7"/>
<evidence type="ECO:0000256" key="1">
    <source>
        <dbReference type="SAM" id="MobiDB-lite"/>
    </source>
</evidence>
<name>A0A2D3VAQ7_9PEZI</name>
<protein>
    <submittedName>
        <fullName evidence="2">Uncharacterized protein</fullName>
    </submittedName>
</protein>
<sequence length="525" mass="59567">MLTHVLQNQHVRRAWRFLRPGNGAEQCCDAEGLVLDAKHPSTVTSESRPENGSSTSRKETAKANVLAIDPSVEQDTAHDPSQDAPVEGMQPLDEPTGCAREGEPTDGGYEECELVEEAEEDYTNGPCRLMAVPDAGKISVALMLKFDLSGRIQEAIQAQRLHQRKQTHTELQLAEIERFEDTLHDVMGDKECRLAAEDGGEESEDDDIAPLRRELEILQILVDNTKMRKKVLNNQFQWCSEDLLERHAAVMEYLNAAFTRALLVEPGDEPTEPIQMLDLEQEYQQVHKALYGDNEAGSEDYVPEPMTVEDPNMYINDIATQSPEEVADSEMNDAIWKARMTRDEAERHFNSRGDRRDQEWQDHRMAEFNGLPTRDSSAEEFDLRWVVEDRLTTRALIEAEENLMKAKAAAVDAGIEVIEPEDDIPEWQYECPGHHLSGEKEVGIIIPNARIEIWRNTVTELAEPGKLHEDDAESAVWAVHLDFWESREVEMGDSGSCVDIEWYPEEIAKWQKALNVPRIQRSNSI</sequence>
<feature type="region of interest" description="Disordered" evidence="1">
    <location>
        <begin position="72"/>
        <end position="108"/>
    </location>
</feature>
<gene>
    <name evidence="2" type="ORF">RCC_04473</name>
</gene>
<keyword evidence="3" id="KW-1185">Reference proteome</keyword>
<proteinExistence type="predicted"/>
<dbReference type="OrthoDB" id="3647952at2759"/>
<reference evidence="2 3" key="1">
    <citation type="submission" date="2016-03" db="EMBL/GenBank/DDBJ databases">
        <authorList>
            <person name="Ploux O."/>
        </authorList>
    </citation>
    <scope>NUCLEOTIDE SEQUENCE [LARGE SCALE GENOMIC DNA]</scope>
    <source>
        <strain evidence="2 3">URUG2</strain>
    </source>
</reference>